<dbReference type="NCBIfam" id="TIGR01146">
    <property type="entry name" value="ATPsyn_F1gamma"/>
    <property type="match status" value="1"/>
</dbReference>
<evidence type="ECO:0000256" key="8">
    <source>
        <dbReference type="ARBA" id="ARBA00023196"/>
    </source>
</evidence>
<protein>
    <submittedName>
        <fullName evidence="10">ATP synthase subunit gamma</fullName>
    </submittedName>
</protein>
<evidence type="ECO:0000256" key="7">
    <source>
        <dbReference type="ARBA" id="ARBA00023136"/>
    </source>
</evidence>
<dbReference type="CDD" id="cd12151">
    <property type="entry name" value="F1-ATPase_gamma"/>
    <property type="match status" value="1"/>
</dbReference>
<comment type="similarity">
    <text evidence="3">Belongs to the ATPase gamma chain family.</text>
</comment>
<keyword evidence="9" id="KW-0066">ATP synthesis</keyword>
<keyword evidence="4" id="KW-0813">Transport</keyword>
<keyword evidence="7" id="KW-0472">Membrane</keyword>
<comment type="caution">
    <text evidence="10">The sequence shown here is derived from an EMBL/GenBank/DDBJ whole genome shotgun (WGS) entry which is preliminary data.</text>
</comment>
<reference evidence="10 11" key="1">
    <citation type="submission" date="2014-02" db="EMBL/GenBank/DDBJ databases">
        <title>The small core and large imbalanced accessory genome model reveals a collaborative survival strategy of Sorangium cellulosum strains in nature.</title>
        <authorList>
            <person name="Han K."/>
            <person name="Peng R."/>
            <person name="Blom J."/>
            <person name="Li Y.-Z."/>
        </authorList>
    </citation>
    <scope>NUCLEOTIDE SEQUENCE [LARGE SCALE GENOMIC DNA]</scope>
    <source>
        <strain evidence="10 11">So0157-18</strain>
    </source>
</reference>
<dbReference type="Pfam" id="PF00231">
    <property type="entry name" value="ATP-synt"/>
    <property type="match status" value="1"/>
</dbReference>
<dbReference type="AlphaFoldDB" id="A0A150QJK4"/>
<sequence>VLLLVLTSDRGLCGAFNTNINKRAEREWKSRTEAGQEVQLAIIGRKGRDYFNRRNAPILEYLPGVWDKLSLETAQAVGAKVLAPFNKGEIDAIYVVYNEFKSAITQTVVVEKLLPAGGAAQEQADAGDHASPGAAAEFLYEPDKGALLERLVPMYVDISILRALYESMASELGAKLTAMDAANKNAKEMIDTLTLEYNKARQAAITKELMEIIGGSEALKE</sequence>
<dbReference type="GO" id="GO:0045259">
    <property type="term" value="C:proton-transporting ATP synthase complex"/>
    <property type="evidence" value="ECO:0007669"/>
    <property type="project" value="UniProtKB-KW"/>
</dbReference>
<keyword evidence="6" id="KW-0406">Ion transport</keyword>
<dbReference type="InterPro" id="IPR035968">
    <property type="entry name" value="ATP_synth_F1_ATPase_gsu"/>
</dbReference>
<evidence type="ECO:0000313" key="10">
    <source>
        <dbReference type="EMBL" id="KYF68159.1"/>
    </source>
</evidence>
<dbReference type="InterPro" id="IPR000131">
    <property type="entry name" value="ATP_synth_F1_gsu"/>
</dbReference>
<dbReference type="SUPFAM" id="SSF52943">
    <property type="entry name" value="ATP synthase (F1-ATPase), gamma subunit"/>
    <property type="match status" value="1"/>
</dbReference>
<dbReference type="PANTHER" id="PTHR11693:SF22">
    <property type="entry name" value="ATP SYNTHASE SUBUNIT GAMMA, MITOCHONDRIAL"/>
    <property type="match status" value="1"/>
</dbReference>
<dbReference type="GO" id="GO:0046933">
    <property type="term" value="F:proton-transporting ATP synthase activity, rotational mechanism"/>
    <property type="evidence" value="ECO:0007669"/>
    <property type="project" value="InterPro"/>
</dbReference>
<feature type="non-terminal residue" evidence="10">
    <location>
        <position position="1"/>
    </location>
</feature>
<evidence type="ECO:0000313" key="11">
    <source>
        <dbReference type="Proteomes" id="UP000075604"/>
    </source>
</evidence>
<comment type="function">
    <text evidence="1">Produces ATP from ADP in the presence of a proton gradient across the membrane. The gamma chain is believed to be important in regulating ATPase activity and the flow of protons through the CF(0) complex.</text>
</comment>
<evidence type="ECO:0000256" key="4">
    <source>
        <dbReference type="ARBA" id="ARBA00022448"/>
    </source>
</evidence>
<evidence type="ECO:0000256" key="1">
    <source>
        <dbReference type="ARBA" id="ARBA00003456"/>
    </source>
</evidence>
<dbReference type="Gene3D" id="3.40.1380.10">
    <property type="match status" value="1"/>
</dbReference>
<evidence type="ECO:0000256" key="9">
    <source>
        <dbReference type="ARBA" id="ARBA00023310"/>
    </source>
</evidence>
<dbReference type="EMBL" id="JELX01000188">
    <property type="protein sequence ID" value="KYF68159.1"/>
    <property type="molecule type" value="Genomic_DNA"/>
</dbReference>
<proteinExistence type="inferred from homology"/>
<keyword evidence="5" id="KW-0375">Hydrogen ion transport</keyword>
<keyword evidence="8" id="KW-0139">CF(1)</keyword>
<evidence type="ECO:0000256" key="3">
    <source>
        <dbReference type="ARBA" id="ARBA00007681"/>
    </source>
</evidence>
<evidence type="ECO:0000256" key="2">
    <source>
        <dbReference type="ARBA" id="ARBA00004170"/>
    </source>
</evidence>
<evidence type="ECO:0000256" key="5">
    <source>
        <dbReference type="ARBA" id="ARBA00022781"/>
    </source>
</evidence>
<name>A0A150QJK4_SORCE</name>
<evidence type="ECO:0000256" key="6">
    <source>
        <dbReference type="ARBA" id="ARBA00023065"/>
    </source>
</evidence>
<dbReference type="PANTHER" id="PTHR11693">
    <property type="entry name" value="ATP SYNTHASE GAMMA CHAIN"/>
    <property type="match status" value="1"/>
</dbReference>
<dbReference type="Proteomes" id="UP000075604">
    <property type="component" value="Unassembled WGS sequence"/>
</dbReference>
<dbReference type="Gene3D" id="1.10.287.80">
    <property type="entry name" value="ATP synthase, gamma subunit, helix hairpin domain"/>
    <property type="match status" value="1"/>
</dbReference>
<gene>
    <name evidence="10" type="ORF">BE04_24375</name>
</gene>
<accession>A0A150QJK4</accession>
<comment type="subcellular location">
    <subcellularLocation>
        <location evidence="2">Membrane</location>
        <topology evidence="2">Peripheral membrane protein</topology>
    </subcellularLocation>
</comment>
<organism evidence="10 11">
    <name type="scientific">Sorangium cellulosum</name>
    <name type="common">Polyangium cellulosum</name>
    <dbReference type="NCBI Taxonomy" id="56"/>
    <lineage>
        <taxon>Bacteria</taxon>
        <taxon>Pseudomonadati</taxon>
        <taxon>Myxococcota</taxon>
        <taxon>Polyangia</taxon>
        <taxon>Polyangiales</taxon>
        <taxon>Polyangiaceae</taxon>
        <taxon>Sorangium</taxon>
    </lineage>
</organism>
<dbReference type="PRINTS" id="PR00126">
    <property type="entry name" value="ATPASEGAMMA"/>
</dbReference>